<evidence type="ECO:0000313" key="1">
    <source>
        <dbReference type="EMBL" id="SPD31635.1"/>
    </source>
</evidence>
<protein>
    <recommendedName>
        <fullName evidence="2">Transposase</fullName>
    </recommendedName>
</protein>
<dbReference type="PANTHER" id="PTHR10775">
    <property type="entry name" value="OS08G0208400 PROTEIN"/>
    <property type="match status" value="1"/>
</dbReference>
<dbReference type="AlphaFoldDB" id="A0A2N9J4U7"/>
<proteinExistence type="predicted"/>
<name>A0A2N9J4U7_FAGSY</name>
<dbReference type="InterPro" id="IPR004242">
    <property type="entry name" value="Transposase_21"/>
</dbReference>
<sequence length="534" mass="60958">MDSTYTTWVLHGERQSEFVQCADVEMPESYNMYKEVFFQGDNVAEPTHERRDEEFTNLVEDAETPLYSGCKKYTRMSATVVLFKHKATNSLSDKSFNELLEIIRDMLPQDNTLPDSLYSTKKILKIFDLGYEKIDACVNDCCLFRKEFENLEACPKCRSSRWKVNKHNKKIYYGVPAKVLRYFPIIPRLKRMFGSLEMAEQLTWHATHQSQDNKIRHPVDSLAWKTINSKWPSFASDPRNLRFGLSSDGFNPFKDLSSRYSCWPVILVTYNLPPWLCMVKENLMLTLLIPGPKQPGNDIDVYLEPLVEDLNELWSNGVNVYDAFSKSMFNLKAMLMWTINDFPAYGNLSGYSTKGKTLLVRHNLDVMHIEKNICESIIGTLLNVKGKSKDGLKSRMDLEDMKIRNELKKIQNCTQSSTTQPVENTIKDDAIAQKTAAPGSRAVGLFSAFMDGFSNFLALILVSSDKILMNRKNLVVDEVALFKMGQAFWKLVVRIEKTLNKGCRRGFLVGGPFLGADSGQLGYAFDEPKEPASR</sequence>
<evidence type="ECO:0008006" key="2">
    <source>
        <dbReference type="Google" id="ProtNLM"/>
    </source>
</evidence>
<accession>A0A2N9J4U7</accession>
<organism evidence="1">
    <name type="scientific">Fagus sylvatica</name>
    <name type="common">Beechnut</name>
    <dbReference type="NCBI Taxonomy" id="28930"/>
    <lineage>
        <taxon>Eukaryota</taxon>
        <taxon>Viridiplantae</taxon>
        <taxon>Streptophyta</taxon>
        <taxon>Embryophyta</taxon>
        <taxon>Tracheophyta</taxon>
        <taxon>Spermatophyta</taxon>
        <taxon>Magnoliopsida</taxon>
        <taxon>eudicotyledons</taxon>
        <taxon>Gunneridae</taxon>
        <taxon>Pentapetalae</taxon>
        <taxon>rosids</taxon>
        <taxon>fabids</taxon>
        <taxon>Fagales</taxon>
        <taxon>Fagaceae</taxon>
        <taxon>Fagus</taxon>
    </lineage>
</organism>
<reference evidence="1" key="1">
    <citation type="submission" date="2018-02" db="EMBL/GenBank/DDBJ databases">
        <authorList>
            <person name="Cohen D.B."/>
            <person name="Kent A.D."/>
        </authorList>
    </citation>
    <scope>NUCLEOTIDE SEQUENCE</scope>
</reference>
<gene>
    <name evidence="1" type="ORF">FSB_LOCUS59517</name>
</gene>
<dbReference type="PANTHER" id="PTHR10775:SF182">
    <property type="entry name" value="TRANSPOSON, EN_SPM-LIKE, TRANSPOSASE-ASSOCIATED DOMAIN PROTEIN-RELATED"/>
    <property type="match status" value="1"/>
</dbReference>
<dbReference type="Pfam" id="PF02992">
    <property type="entry name" value="Transposase_21"/>
    <property type="match status" value="1"/>
</dbReference>
<dbReference type="EMBL" id="OIVN01006370">
    <property type="protein sequence ID" value="SPD31635.1"/>
    <property type="molecule type" value="Genomic_DNA"/>
</dbReference>